<reference evidence="2 3" key="1">
    <citation type="submission" date="2019-03" db="EMBL/GenBank/DDBJ databases">
        <title>Genomic Encyclopedia of Type Strains, Phase IV (KMG-IV): sequencing the most valuable type-strain genomes for metagenomic binning, comparative biology and taxonomic classification.</title>
        <authorList>
            <person name="Goeker M."/>
        </authorList>
    </citation>
    <scope>NUCLEOTIDE SEQUENCE [LARGE SCALE GENOMIC DNA]</scope>
    <source>
        <strain evidence="2 3">DSM 19610</strain>
    </source>
</reference>
<keyword evidence="1" id="KW-0472">Membrane</keyword>
<dbReference type="RefSeq" id="WP_165869052.1">
    <property type="nucleotide sequence ID" value="NZ_SMFX01000001.1"/>
</dbReference>
<dbReference type="Proteomes" id="UP000295707">
    <property type="component" value="Unassembled WGS sequence"/>
</dbReference>
<comment type="caution">
    <text evidence="2">The sequence shown here is derived from an EMBL/GenBank/DDBJ whole genome shotgun (WGS) entry which is preliminary data.</text>
</comment>
<sequence length="53" mass="5715">MLHFGAFQVKLMGVVATFDVVTFYGLICAVVFTTGIVIATRIEKSNHAQPANS</sequence>
<proteinExistence type="predicted"/>
<evidence type="ECO:0000256" key="1">
    <source>
        <dbReference type="SAM" id="Phobius"/>
    </source>
</evidence>
<dbReference type="AlphaFoldDB" id="A0A4R1HIA2"/>
<evidence type="ECO:0000313" key="3">
    <source>
        <dbReference type="Proteomes" id="UP000295707"/>
    </source>
</evidence>
<keyword evidence="1" id="KW-0812">Transmembrane</keyword>
<gene>
    <name evidence="2" type="ORF">DFR30_0151</name>
</gene>
<organism evidence="2 3">
    <name type="scientific">Thiogranum longum</name>
    <dbReference type="NCBI Taxonomy" id="1537524"/>
    <lineage>
        <taxon>Bacteria</taxon>
        <taxon>Pseudomonadati</taxon>
        <taxon>Pseudomonadota</taxon>
        <taxon>Gammaproteobacteria</taxon>
        <taxon>Chromatiales</taxon>
        <taxon>Ectothiorhodospiraceae</taxon>
        <taxon>Thiogranum</taxon>
    </lineage>
</organism>
<protein>
    <submittedName>
        <fullName evidence="2">Uncharacterized protein</fullName>
    </submittedName>
</protein>
<name>A0A4R1HIA2_9GAMM</name>
<keyword evidence="3" id="KW-1185">Reference proteome</keyword>
<feature type="transmembrane region" description="Helical" evidence="1">
    <location>
        <begin position="20"/>
        <end position="39"/>
    </location>
</feature>
<dbReference type="EMBL" id="SMFX01000001">
    <property type="protein sequence ID" value="TCK16932.1"/>
    <property type="molecule type" value="Genomic_DNA"/>
</dbReference>
<accession>A0A4R1HIA2</accession>
<keyword evidence="1" id="KW-1133">Transmembrane helix</keyword>
<evidence type="ECO:0000313" key="2">
    <source>
        <dbReference type="EMBL" id="TCK16932.1"/>
    </source>
</evidence>